<protein>
    <submittedName>
        <fullName evidence="2">DUF4114 domain-containing protein</fullName>
    </submittedName>
</protein>
<feature type="signal peptide" evidence="1">
    <location>
        <begin position="1"/>
        <end position="22"/>
    </location>
</feature>
<organism evidence="2 3">
    <name type="scientific">Eiseniibacteriota bacterium</name>
    <dbReference type="NCBI Taxonomy" id="2212470"/>
    <lineage>
        <taxon>Bacteria</taxon>
        <taxon>Candidatus Eiseniibacteriota</taxon>
    </lineage>
</organism>
<name>A0A933SAK1_UNCEI</name>
<dbReference type="Proteomes" id="UP000696931">
    <property type="component" value="Unassembled WGS sequence"/>
</dbReference>
<accession>A0A933SAK1</accession>
<evidence type="ECO:0000256" key="1">
    <source>
        <dbReference type="SAM" id="SignalP"/>
    </source>
</evidence>
<feature type="chain" id="PRO_5037014407" evidence="1">
    <location>
        <begin position="23"/>
        <end position="234"/>
    </location>
</feature>
<dbReference type="AlphaFoldDB" id="A0A933SAK1"/>
<sequence>MKRSATHLHAVLVALVATAALASNSFAALRVPQVTILGGGLQAYLNSADGGINAATAQDATTSWTHTSSNTTGYTILLESSGGANTNALAMYNSNAGVPTLFSLVSGPVGQYGFTTATFKPGNQLTVNRFDENGAFLSAQTFNGVDQTGFSFALVTAGGTFYTQDARNPGGKAQAVSYKGTGGNTGVWFLCFEDSQVQGGGSDQDFDDCVVAMESVNTTPVSTTTWGQLKTRMR</sequence>
<evidence type="ECO:0000313" key="3">
    <source>
        <dbReference type="Proteomes" id="UP000696931"/>
    </source>
</evidence>
<proteinExistence type="predicted"/>
<reference evidence="2" key="1">
    <citation type="submission" date="2020-07" db="EMBL/GenBank/DDBJ databases">
        <title>Huge and variable diversity of episymbiotic CPR bacteria and DPANN archaea in groundwater ecosystems.</title>
        <authorList>
            <person name="He C.Y."/>
            <person name="Keren R."/>
            <person name="Whittaker M."/>
            <person name="Farag I.F."/>
            <person name="Doudna J."/>
            <person name="Cate J.H.D."/>
            <person name="Banfield J.F."/>
        </authorList>
    </citation>
    <scope>NUCLEOTIDE SEQUENCE</scope>
    <source>
        <strain evidence="2">NC_groundwater_1813_Pr3_B-0.1um_71_17</strain>
    </source>
</reference>
<keyword evidence="1" id="KW-0732">Signal</keyword>
<gene>
    <name evidence="2" type="ORF">HZA61_01470</name>
</gene>
<comment type="caution">
    <text evidence="2">The sequence shown here is derived from an EMBL/GenBank/DDBJ whole genome shotgun (WGS) entry which is preliminary data.</text>
</comment>
<evidence type="ECO:0000313" key="2">
    <source>
        <dbReference type="EMBL" id="MBI5168135.1"/>
    </source>
</evidence>
<dbReference type="EMBL" id="JACRIW010000012">
    <property type="protein sequence ID" value="MBI5168135.1"/>
    <property type="molecule type" value="Genomic_DNA"/>
</dbReference>